<organism evidence="1 2">
    <name type="scientific">Rhizopogon vesiculosus</name>
    <dbReference type="NCBI Taxonomy" id="180088"/>
    <lineage>
        <taxon>Eukaryota</taxon>
        <taxon>Fungi</taxon>
        <taxon>Dikarya</taxon>
        <taxon>Basidiomycota</taxon>
        <taxon>Agaricomycotina</taxon>
        <taxon>Agaricomycetes</taxon>
        <taxon>Agaricomycetidae</taxon>
        <taxon>Boletales</taxon>
        <taxon>Suillineae</taxon>
        <taxon>Rhizopogonaceae</taxon>
        <taxon>Rhizopogon</taxon>
    </lineage>
</organism>
<accession>A0A1J8Q6N5</accession>
<proteinExistence type="predicted"/>
<gene>
    <name evidence="1" type="ORF">AZE42_12894</name>
</gene>
<dbReference type="EMBL" id="LVVM01002428">
    <property type="protein sequence ID" value="OJA16693.1"/>
    <property type="molecule type" value="Genomic_DNA"/>
</dbReference>
<evidence type="ECO:0000313" key="1">
    <source>
        <dbReference type="EMBL" id="OJA16693.1"/>
    </source>
</evidence>
<sequence>MPQSAPDMPEFAGHT</sequence>
<comment type="caution">
    <text evidence="1">The sequence shown here is derived from an EMBL/GenBank/DDBJ whole genome shotgun (WGS) entry which is preliminary data.</text>
</comment>
<evidence type="ECO:0000313" key="2">
    <source>
        <dbReference type="Proteomes" id="UP000183567"/>
    </source>
</evidence>
<reference evidence="1 2" key="1">
    <citation type="submission" date="2016-03" db="EMBL/GenBank/DDBJ databases">
        <title>Comparative genomics of the ectomycorrhizal sister species Rhizopogon vinicolor and Rhizopogon vesiculosus (Basidiomycota: Boletales) reveals a divergence of the mating type B locus.</title>
        <authorList>
            <person name="Mujic A.B."/>
            <person name="Kuo A."/>
            <person name="Tritt A."/>
            <person name="Lipzen A."/>
            <person name="Chen C."/>
            <person name="Johnson J."/>
            <person name="Sharma A."/>
            <person name="Barry K."/>
            <person name="Grigoriev I.V."/>
            <person name="Spatafora J.W."/>
        </authorList>
    </citation>
    <scope>NUCLEOTIDE SEQUENCE [LARGE SCALE GENOMIC DNA]</scope>
    <source>
        <strain evidence="1 2">AM-OR11-056</strain>
    </source>
</reference>
<keyword evidence="2" id="KW-1185">Reference proteome</keyword>
<feature type="non-terminal residue" evidence="1">
    <location>
        <position position="15"/>
    </location>
</feature>
<name>A0A1J8Q6N5_9AGAM</name>
<dbReference type="Proteomes" id="UP000183567">
    <property type="component" value="Unassembled WGS sequence"/>
</dbReference>
<protein>
    <submittedName>
        <fullName evidence="1">Uncharacterized protein</fullName>
    </submittedName>
</protein>